<accession>A0AAV9PHG2</accession>
<keyword evidence="3" id="KW-0560">Oxidoreductase</keyword>
<sequence length="275" mass="29993">MPRIFFVTGCSTGFGRELTQVLLDAGENVVATARRLETLWSERKQPLPLKVDVTSNSDVDAALKATVSKFGRIDVLIANAGYCAAGPFETLSESQIRAQFDTNLFGAMEITRRTLEIMRTQSPPGGLIMMNSSISGQLSFPLVSIYSASKFALAGFTECVAQEVKSEWNIKFCVVEPGPLRTPGVGSKLVVGELESKDYNHLDARAFFNDMDGKQPGDPTKGARAMYKLACMPDPPARAILGKMAYEAIQAKVAADKELYNRSDIVEIVTDCDFD</sequence>
<dbReference type="InterPro" id="IPR036291">
    <property type="entry name" value="NAD(P)-bd_dom_sf"/>
</dbReference>
<dbReference type="Proteomes" id="UP001337655">
    <property type="component" value="Unassembled WGS sequence"/>
</dbReference>
<dbReference type="PANTHER" id="PTHR43976:SF16">
    <property type="entry name" value="SHORT-CHAIN DEHYDROGENASE_REDUCTASE FAMILY PROTEIN"/>
    <property type="match status" value="1"/>
</dbReference>
<proteinExistence type="inferred from homology"/>
<dbReference type="PRINTS" id="PR00080">
    <property type="entry name" value="SDRFAMILY"/>
</dbReference>
<dbReference type="PANTHER" id="PTHR43976">
    <property type="entry name" value="SHORT CHAIN DEHYDROGENASE"/>
    <property type="match status" value="1"/>
</dbReference>
<dbReference type="EMBL" id="JAVRRT010000005">
    <property type="protein sequence ID" value="KAK5172198.1"/>
    <property type="molecule type" value="Genomic_DNA"/>
</dbReference>
<dbReference type="InterPro" id="IPR051911">
    <property type="entry name" value="SDR_oxidoreductase"/>
</dbReference>
<evidence type="ECO:0000313" key="6">
    <source>
        <dbReference type="Proteomes" id="UP001337655"/>
    </source>
</evidence>
<gene>
    <name evidence="5" type="ORF">LTR77_003836</name>
</gene>
<organism evidence="5 6">
    <name type="scientific">Saxophila tyrrhenica</name>
    <dbReference type="NCBI Taxonomy" id="1690608"/>
    <lineage>
        <taxon>Eukaryota</taxon>
        <taxon>Fungi</taxon>
        <taxon>Dikarya</taxon>
        <taxon>Ascomycota</taxon>
        <taxon>Pezizomycotina</taxon>
        <taxon>Dothideomycetes</taxon>
        <taxon>Dothideomycetidae</taxon>
        <taxon>Mycosphaerellales</taxon>
        <taxon>Extremaceae</taxon>
        <taxon>Saxophila</taxon>
    </lineage>
</organism>
<evidence type="ECO:0000256" key="4">
    <source>
        <dbReference type="RuleBase" id="RU000363"/>
    </source>
</evidence>
<dbReference type="PRINTS" id="PR00081">
    <property type="entry name" value="GDHRDH"/>
</dbReference>
<reference evidence="5 6" key="1">
    <citation type="submission" date="2023-08" db="EMBL/GenBank/DDBJ databases">
        <title>Black Yeasts Isolated from many extreme environments.</title>
        <authorList>
            <person name="Coleine C."/>
            <person name="Stajich J.E."/>
            <person name="Selbmann L."/>
        </authorList>
    </citation>
    <scope>NUCLEOTIDE SEQUENCE [LARGE SCALE GENOMIC DNA]</scope>
    <source>
        <strain evidence="5 6">CCFEE 5935</strain>
    </source>
</reference>
<keyword evidence="2" id="KW-0521">NADP</keyword>
<comment type="caution">
    <text evidence="5">The sequence shown here is derived from an EMBL/GenBank/DDBJ whole genome shotgun (WGS) entry which is preliminary data.</text>
</comment>
<evidence type="ECO:0000256" key="3">
    <source>
        <dbReference type="ARBA" id="ARBA00023002"/>
    </source>
</evidence>
<dbReference type="InterPro" id="IPR002347">
    <property type="entry name" value="SDR_fam"/>
</dbReference>
<dbReference type="RefSeq" id="XP_064661042.1">
    <property type="nucleotide sequence ID" value="XM_064801091.1"/>
</dbReference>
<protein>
    <submittedName>
        <fullName evidence="5">Uncharacterized protein</fullName>
    </submittedName>
</protein>
<dbReference type="CDD" id="cd05374">
    <property type="entry name" value="17beta-HSD-like_SDR_c"/>
    <property type="match status" value="1"/>
</dbReference>
<evidence type="ECO:0000256" key="1">
    <source>
        <dbReference type="ARBA" id="ARBA00006484"/>
    </source>
</evidence>
<dbReference type="AlphaFoldDB" id="A0AAV9PHG2"/>
<dbReference type="PROSITE" id="PS00061">
    <property type="entry name" value="ADH_SHORT"/>
    <property type="match status" value="1"/>
</dbReference>
<dbReference type="InterPro" id="IPR020904">
    <property type="entry name" value="Sc_DH/Rdtase_CS"/>
</dbReference>
<evidence type="ECO:0000313" key="5">
    <source>
        <dbReference type="EMBL" id="KAK5172198.1"/>
    </source>
</evidence>
<dbReference type="GO" id="GO:0016491">
    <property type="term" value="F:oxidoreductase activity"/>
    <property type="evidence" value="ECO:0007669"/>
    <property type="project" value="UniProtKB-KW"/>
</dbReference>
<dbReference type="GeneID" id="89925182"/>
<dbReference type="Gene3D" id="3.40.50.720">
    <property type="entry name" value="NAD(P)-binding Rossmann-like Domain"/>
    <property type="match status" value="1"/>
</dbReference>
<evidence type="ECO:0000256" key="2">
    <source>
        <dbReference type="ARBA" id="ARBA00022857"/>
    </source>
</evidence>
<dbReference type="Pfam" id="PF00106">
    <property type="entry name" value="adh_short"/>
    <property type="match status" value="1"/>
</dbReference>
<name>A0AAV9PHG2_9PEZI</name>
<comment type="similarity">
    <text evidence="1 4">Belongs to the short-chain dehydrogenases/reductases (SDR) family.</text>
</comment>
<dbReference type="SUPFAM" id="SSF51735">
    <property type="entry name" value="NAD(P)-binding Rossmann-fold domains"/>
    <property type="match status" value="1"/>
</dbReference>
<keyword evidence="6" id="KW-1185">Reference proteome</keyword>